<comment type="caution">
    <text evidence="2">The sequence shown here is derived from an EMBL/GenBank/DDBJ whole genome shotgun (WGS) entry which is preliminary data.</text>
</comment>
<evidence type="ECO:0000256" key="1">
    <source>
        <dbReference type="SAM" id="SignalP"/>
    </source>
</evidence>
<evidence type="ECO:0000313" key="3">
    <source>
        <dbReference type="Proteomes" id="UP001252186"/>
    </source>
</evidence>
<dbReference type="RefSeq" id="WP_311591695.1">
    <property type="nucleotide sequence ID" value="NZ_JAVRHV010000001.1"/>
</dbReference>
<feature type="chain" id="PRO_5047179561" description="Toxin-antitoxin system YwqK family antitoxin" evidence="1">
    <location>
        <begin position="25"/>
        <end position="442"/>
    </location>
</feature>
<accession>A0ABU2Y121</accession>
<organism evidence="2 3">
    <name type="scientific">Urechidicola vernalis</name>
    <dbReference type="NCBI Taxonomy" id="3075600"/>
    <lineage>
        <taxon>Bacteria</taxon>
        <taxon>Pseudomonadati</taxon>
        <taxon>Bacteroidota</taxon>
        <taxon>Flavobacteriia</taxon>
        <taxon>Flavobacteriales</taxon>
        <taxon>Flavobacteriaceae</taxon>
        <taxon>Urechidicola</taxon>
    </lineage>
</organism>
<dbReference type="Proteomes" id="UP001252186">
    <property type="component" value="Unassembled WGS sequence"/>
</dbReference>
<evidence type="ECO:0008006" key="4">
    <source>
        <dbReference type="Google" id="ProtNLM"/>
    </source>
</evidence>
<sequence>MKSKQKYFLLNLVISISFISFSNAQLLSKIPSTNLDKSKTAGLYNKEKQKTGEWSYYRNDKSLFAEVNYLNGKFHGTHSVYWENGTLFQVSNYELGKLEGVSKKYFDDGVIAETRFYKNGLKDGEEKIYEHSGLIFRIKNFKDGLYHGQTIYFDDGKLFSREQYKNGKLIVHKQNFDWEGWFEDVDLRKKVEFELIVNEDETNAIFIIYEPDSYDDDETHVMYYWKGNVKIEGYKVLEDGNYDIIPSFDEIKVNRGSGVWKRYNSENINSGQATFENGWEVKRKTYFPNGKLSYESVLDGDVKMIKTYYQSGKLRSERRDLKRYKNKRFDDYKYILESKEYFEDGRVKKIQMPGYSSSIYFNKVKGKWQKYVIEYDSKAIRHGYQVARIADSGSLHTWYNDKDIRIMQGRKNSSLKEIGIWKYFDDEGKLLKEENYVNGKKQ</sequence>
<name>A0ABU2Y121_9FLAO</name>
<dbReference type="SUPFAM" id="SSF82185">
    <property type="entry name" value="Histone H3 K4-specific methyltransferase SET7/9 N-terminal domain"/>
    <property type="match status" value="1"/>
</dbReference>
<keyword evidence="1" id="KW-0732">Signal</keyword>
<proteinExistence type="predicted"/>
<gene>
    <name evidence="2" type="ORF">RM519_01375</name>
</gene>
<dbReference type="InterPro" id="IPR011652">
    <property type="entry name" value="MORN_2"/>
</dbReference>
<dbReference type="Pfam" id="PF07661">
    <property type="entry name" value="MORN_2"/>
    <property type="match status" value="5"/>
</dbReference>
<protein>
    <recommendedName>
        <fullName evidence="4">Toxin-antitoxin system YwqK family antitoxin</fullName>
    </recommendedName>
</protein>
<reference evidence="2 3" key="1">
    <citation type="submission" date="2023-09" db="EMBL/GenBank/DDBJ databases">
        <authorList>
            <person name="Rey-Velasco X."/>
        </authorList>
    </citation>
    <scope>NUCLEOTIDE SEQUENCE [LARGE SCALE GENOMIC DNA]</scope>
    <source>
        <strain evidence="2 3">P050</strain>
    </source>
</reference>
<dbReference type="Gene3D" id="2.20.110.10">
    <property type="entry name" value="Histone H3 K4-specific methyltransferase SET7/9 N-terminal domain"/>
    <property type="match status" value="2"/>
</dbReference>
<evidence type="ECO:0000313" key="2">
    <source>
        <dbReference type="EMBL" id="MDT0551883.1"/>
    </source>
</evidence>
<keyword evidence="3" id="KW-1185">Reference proteome</keyword>
<feature type="signal peptide" evidence="1">
    <location>
        <begin position="1"/>
        <end position="24"/>
    </location>
</feature>
<dbReference type="EMBL" id="JAVRHV010000001">
    <property type="protein sequence ID" value="MDT0551883.1"/>
    <property type="molecule type" value="Genomic_DNA"/>
</dbReference>